<evidence type="ECO:0000256" key="1">
    <source>
        <dbReference type="ARBA" id="ARBA00011888"/>
    </source>
</evidence>
<dbReference type="GO" id="GO:0006152">
    <property type="term" value="P:purine nucleoside catabolic process"/>
    <property type="evidence" value="ECO:0007669"/>
    <property type="project" value="TreeGrafter"/>
</dbReference>
<reference evidence="5" key="1">
    <citation type="journal article" date="2020" name="mSystems">
        <title>Genome- and Community-Level Interaction Insights into Carbon Utilization and Element Cycling Functions of Hydrothermarchaeota in Hydrothermal Sediment.</title>
        <authorList>
            <person name="Zhou Z."/>
            <person name="Liu Y."/>
            <person name="Xu W."/>
            <person name="Pan J."/>
            <person name="Luo Z.H."/>
            <person name="Li M."/>
        </authorList>
    </citation>
    <scope>NUCLEOTIDE SEQUENCE [LARGE SCALE GENOMIC DNA]</scope>
    <source>
        <strain evidence="5">SpSt-1217</strain>
    </source>
</reference>
<name>A0A831LJH0_9BACT</name>
<evidence type="ECO:0000256" key="2">
    <source>
        <dbReference type="ARBA" id="ARBA00021980"/>
    </source>
</evidence>
<dbReference type="PANTHER" id="PTHR43691">
    <property type="entry name" value="URIDINE PHOSPHORYLASE"/>
    <property type="match status" value="1"/>
</dbReference>
<gene>
    <name evidence="5" type="ORF">ENN90_14915</name>
</gene>
<dbReference type="PANTHER" id="PTHR43691:SF11">
    <property type="entry name" value="FI09636P-RELATED"/>
    <property type="match status" value="1"/>
</dbReference>
<dbReference type="EMBL" id="DSDK01000836">
    <property type="protein sequence ID" value="HDR52887.1"/>
    <property type="molecule type" value="Genomic_DNA"/>
</dbReference>
<dbReference type="GO" id="GO:0005829">
    <property type="term" value="C:cytosol"/>
    <property type="evidence" value="ECO:0007669"/>
    <property type="project" value="TreeGrafter"/>
</dbReference>
<dbReference type="InterPro" id="IPR000845">
    <property type="entry name" value="Nucleoside_phosphorylase_d"/>
</dbReference>
<dbReference type="Proteomes" id="UP000886047">
    <property type="component" value="Unassembled WGS sequence"/>
</dbReference>
<dbReference type="Gene3D" id="3.40.50.1580">
    <property type="entry name" value="Nucleoside phosphorylase domain"/>
    <property type="match status" value="1"/>
</dbReference>
<proteinExistence type="predicted"/>
<dbReference type="EC" id="2.4.2.3" evidence="1"/>
<dbReference type="AlphaFoldDB" id="A0A831LJH0"/>
<protein>
    <recommendedName>
        <fullName evidence="2">Uridine phosphorylase</fullName>
        <ecNumber evidence="1">2.4.2.3</ecNumber>
    </recommendedName>
</protein>
<dbReference type="SUPFAM" id="SSF53167">
    <property type="entry name" value="Purine and uridine phosphorylases"/>
    <property type="match status" value="1"/>
</dbReference>
<sequence>MMIQESELILNSDGTIFHLHLKPENIANEIILVGDQARVEEVAEFFDSIEFSTKNREFQTITGKYKNQKFSVISTGIGTDNIDIVLNELDALVNIDLEKREIKKEKKSLKIVRIGTSGGLQEDLPVNSLVVSQKSIGFDGMLNFYADREKYCDLPFEKAFRQFTGWNESLPTPYVVDASKQLLSKFDSPEFKKGVTISAPGFYGPQGRVLRLPLAMPQLNKLIEQFRFDDLKITNFEMESSAIFGLSKMLRHQALAVCLIIANRVLGQANENYRPEMKKLIKKVLDSLIK</sequence>
<dbReference type="InterPro" id="IPR035994">
    <property type="entry name" value="Nucleoside_phosphorylase_sf"/>
</dbReference>
<dbReference type="GO" id="GO:0004731">
    <property type="term" value="F:purine-nucleoside phosphorylase activity"/>
    <property type="evidence" value="ECO:0007669"/>
    <property type="project" value="TreeGrafter"/>
</dbReference>
<evidence type="ECO:0000256" key="3">
    <source>
        <dbReference type="ARBA" id="ARBA00048447"/>
    </source>
</evidence>
<comment type="caution">
    <text evidence="5">The sequence shown here is derived from an EMBL/GenBank/DDBJ whole genome shotgun (WGS) entry which is preliminary data.</text>
</comment>
<dbReference type="GO" id="GO:0004850">
    <property type="term" value="F:uridine phosphorylase activity"/>
    <property type="evidence" value="ECO:0007669"/>
    <property type="project" value="UniProtKB-EC"/>
</dbReference>
<dbReference type="Pfam" id="PF01048">
    <property type="entry name" value="PNP_UDP_1"/>
    <property type="match status" value="1"/>
</dbReference>
<evidence type="ECO:0000313" key="5">
    <source>
        <dbReference type="EMBL" id="HDR52887.1"/>
    </source>
</evidence>
<comment type="catalytic activity">
    <reaction evidence="3">
        <text>uridine + phosphate = alpha-D-ribose 1-phosphate + uracil</text>
        <dbReference type="Rhea" id="RHEA:24388"/>
        <dbReference type="ChEBI" id="CHEBI:16704"/>
        <dbReference type="ChEBI" id="CHEBI:17568"/>
        <dbReference type="ChEBI" id="CHEBI:43474"/>
        <dbReference type="ChEBI" id="CHEBI:57720"/>
        <dbReference type="EC" id="2.4.2.3"/>
    </reaction>
</comment>
<dbReference type="CDD" id="cd00436">
    <property type="entry name" value="UP_TbUP-like"/>
    <property type="match status" value="1"/>
</dbReference>
<accession>A0A831LJH0</accession>
<organism evidence="5">
    <name type="scientific">Mariniphaga anaerophila</name>
    <dbReference type="NCBI Taxonomy" id="1484053"/>
    <lineage>
        <taxon>Bacteria</taxon>
        <taxon>Pseudomonadati</taxon>
        <taxon>Bacteroidota</taxon>
        <taxon>Bacteroidia</taxon>
        <taxon>Marinilabiliales</taxon>
        <taxon>Prolixibacteraceae</taxon>
        <taxon>Mariniphaga</taxon>
    </lineage>
</organism>
<evidence type="ECO:0000259" key="4">
    <source>
        <dbReference type="Pfam" id="PF01048"/>
    </source>
</evidence>
<feature type="domain" description="Nucleoside phosphorylase" evidence="4">
    <location>
        <begin position="30"/>
        <end position="279"/>
    </location>
</feature>